<accession>A0A0F8VXV2</accession>
<organism evidence="1">
    <name type="scientific">marine sediment metagenome</name>
    <dbReference type="NCBI Taxonomy" id="412755"/>
    <lineage>
        <taxon>unclassified sequences</taxon>
        <taxon>metagenomes</taxon>
        <taxon>ecological metagenomes</taxon>
    </lineage>
</organism>
<dbReference type="AlphaFoldDB" id="A0A0F8VXV2"/>
<protein>
    <submittedName>
        <fullName evidence="1">Uncharacterized protein</fullName>
    </submittedName>
</protein>
<gene>
    <name evidence="1" type="ORF">LCGC14_3137720</name>
</gene>
<sequence>AFFMGIQAGGIAYAMRKNWVEKSFDYANKVGIAVAFILGTTKAVFNGSDNSLVGTRTSRTNN</sequence>
<feature type="non-terminal residue" evidence="1">
    <location>
        <position position="1"/>
    </location>
</feature>
<proteinExistence type="predicted"/>
<name>A0A0F8VXV2_9ZZZZ</name>
<comment type="caution">
    <text evidence="1">The sequence shown here is derived from an EMBL/GenBank/DDBJ whole genome shotgun (WGS) entry which is preliminary data.</text>
</comment>
<evidence type="ECO:0000313" key="1">
    <source>
        <dbReference type="EMBL" id="KKK49172.1"/>
    </source>
</evidence>
<reference evidence="1" key="1">
    <citation type="journal article" date="2015" name="Nature">
        <title>Complex archaea that bridge the gap between prokaryotes and eukaryotes.</title>
        <authorList>
            <person name="Spang A."/>
            <person name="Saw J.H."/>
            <person name="Jorgensen S.L."/>
            <person name="Zaremba-Niedzwiedzka K."/>
            <person name="Martijn J."/>
            <person name="Lind A.E."/>
            <person name="van Eijk R."/>
            <person name="Schleper C."/>
            <person name="Guy L."/>
            <person name="Ettema T.J."/>
        </authorList>
    </citation>
    <scope>NUCLEOTIDE SEQUENCE</scope>
</reference>
<dbReference type="EMBL" id="LAZR01068686">
    <property type="protein sequence ID" value="KKK49172.1"/>
    <property type="molecule type" value="Genomic_DNA"/>
</dbReference>